<dbReference type="Proteomes" id="UP000703661">
    <property type="component" value="Unassembled WGS sequence"/>
</dbReference>
<sequence length="91" mass="10161">MVRIGTEVTRMAQQAIAIYIAQTTSRHPTLSNQDIQSRKKAFAQLGAFHNNAFFGNLLKDMYDWYDAGGARGRPRNPTATETTDLADMVRA</sequence>
<feature type="non-terminal residue" evidence="2">
    <location>
        <position position="91"/>
    </location>
</feature>
<dbReference type="EMBL" id="JAAAID010004899">
    <property type="protein sequence ID" value="KAF9991949.1"/>
    <property type="molecule type" value="Genomic_DNA"/>
</dbReference>
<accession>A0A9P6MCA9</accession>
<dbReference type="AlphaFoldDB" id="A0A9P6MCA9"/>
<gene>
    <name evidence="2" type="ORF">BGZ80_008785</name>
</gene>
<evidence type="ECO:0000313" key="2">
    <source>
        <dbReference type="EMBL" id="KAF9991949.1"/>
    </source>
</evidence>
<comment type="caution">
    <text evidence="2">The sequence shown here is derived from an EMBL/GenBank/DDBJ whole genome shotgun (WGS) entry which is preliminary data.</text>
</comment>
<feature type="region of interest" description="Disordered" evidence="1">
    <location>
        <begin position="69"/>
        <end position="91"/>
    </location>
</feature>
<evidence type="ECO:0000256" key="1">
    <source>
        <dbReference type="SAM" id="MobiDB-lite"/>
    </source>
</evidence>
<protein>
    <submittedName>
        <fullName evidence="2">Uncharacterized protein</fullName>
    </submittedName>
</protein>
<proteinExistence type="predicted"/>
<name>A0A9P6MCA9_9FUNG</name>
<evidence type="ECO:0000313" key="3">
    <source>
        <dbReference type="Proteomes" id="UP000703661"/>
    </source>
</evidence>
<organism evidence="2 3">
    <name type="scientific">Entomortierella chlamydospora</name>
    <dbReference type="NCBI Taxonomy" id="101097"/>
    <lineage>
        <taxon>Eukaryota</taxon>
        <taxon>Fungi</taxon>
        <taxon>Fungi incertae sedis</taxon>
        <taxon>Mucoromycota</taxon>
        <taxon>Mortierellomycotina</taxon>
        <taxon>Mortierellomycetes</taxon>
        <taxon>Mortierellales</taxon>
        <taxon>Mortierellaceae</taxon>
        <taxon>Entomortierella</taxon>
    </lineage>
</organism>
<reference evidence="2" key="1">
    <citation type="journal article" date="2020" name="Fungal Divers.">
        <title>Resolving the Mortierellaceae phylogeny through synthesis of multi-gene phylogenetics and phylogenomics.</title>
        <authorList>
            <person name="Vandepol N."/>
            <person name="Liber J."/>
            <person name="Desiro A."/>
            <person name="Na H."/>
            <person name="Kennedy M."/>
            <person name="Barry K."/>
            <person name="Grigoriev I.V."/>
            <person name="Miller A.N."/>
            <person name="O'Donnell K."/>
            <person name="Stajich J.E."/>
            <person name="Bonito G."/>
        </authorList>
    </citation>
    <scope>NUCLEOTIDE SEQUENCE</scope>
    <source>
        <strain evidence="2">NRRL 2769</strain>
    </source>
</reference>
<keyword evidence="3" id="KW-1185">Reference proteome</keyword>